<proteinExistence type="predicted"/>
<sequence length="127" mass="15461">MKIYVDGQSYNDLEYDTKQTRKYIYTNDGIYCYKKELQKMEMIEDIREKLYKNMHFYIDNSKINYTDIIYHIPYFHLSCEEEICKKNIGDGLFLVKINYFDQVDHYFETDRIDDSVYDAIITFLSSN</sequence>
<organism evidence="1">
    <name type="scientific">viral metagenome</name>
    <dbReference type="NCBI Taxonomy" id="1070528"/>
    <lineage>
        <taxon>unclassified sequences</taxon>
        <taxon>metagenomes</taxon>
        <taxon>organismal metagenomes</taxon>
    </lineage>
</organism>
<accession>A0A6C0D1H3</accession>
<reference evidence="1" key="1">
    <citation type="journal article" date="2020" name="Nature">
        <title>Giant virus diversity and host interactions through global metagenomics.</title>
        <authorList>
            <person name="Schulz F."/>
            <person name="Roux S."/>
            <person name="Paez-Espino D."/>
            <person name="Jungbluth S."/>
            <person name="Walsh D.A."/>
            <person name="Denef V.J."/>
            <person name="McMahon K.D."/>
            <person name="Konstantinidis K.T."/>
            <person name="Eloe-Fadrosh E.A."/>
            <person name="Kyrpides N.C."/>
            <person name="Woyke T."/>
        </authorList>
    </citation>
    <scope>NUCLEOTIDE SEQUENCE</scope>
    <source>
        <strain evidence="1">GVMAG-M-3300023174-107</strain>
    </source>
</reference>
<dbReference type="EMBL" id="MN739520">
    <property type="protein sequence ID" value="QHT10303.1"/>
    <property type="molecule type" value="Genomic_DNA"/>
</dbReference>
<protein>
    <submittedName>
        <fullName evidence="1">Uncharacterized protein</fullName>
    </submittedName>
</protein>
<dbReference type="AlphaFoldDB" id="A0A6C0D1H3"/>
<name>A0A6C0D1H3_9ZZZZ</name>
<evidence type="ECO:0000313" key="1">
    <source>
        <dbReference type="EMBL" id="QHT10303.1"/>
    </source>
</evidence>